<feature type="active site" description="Proton donor; for beta-elimination activity" evidence="15">
    <location>
        <position position="58"/>
    </location>
</feature>
<evidence type="ECO:0000256" key="8">
    <source>
        <dbReference type="ARBA" id="ARBA00022833"/>
    </source>
</evidence>
<evidence type="ECO:0000256" key="5">
    <source>
        <dbReference type="ARBA" id="ARBA00022763"/>
    </source>
</evidence>
<dbReference type="Pfam" id="PF01149">
    <property type="entry name" value="Fapy_DNA_glyco"/>
    <property type="match status" value="1"/>
</dbReference>
<feature type="active site" description="Proton donor" evidence="15">
    <location>
        <position position="3"/>
    </location>
</feature>
<feature type="binding site" evidence="15">
    <location>
        <position position="92"/>
    </location>
    <ligand>
        <name>DNA</name>
        <dbReference type="ChEBI" id="CHEBI:16991"/>
    </ligand>
</feature>
<dbReference type="EC" id="4.2.99.18" evidence="15"/>
<sequence length="272" mass="30515">MPELPEVETTRRGLEPHCVGHRLLCLRVREPRLRWHVPVTDPPRVAGARIHSLDRRGKYLLFRLEAGTTILMHLGMSGHMRVVRPGQALKSHDHVDFELDSGELLRFNDPRRFGSLHITEDPPEQHPLLSRLGPEPLGDEFSGHYLHQVAAKRRVGVKNLIMDSHVVVGVGNIYATEALYLAGIHPTRPAGRIARQRYDRLVGCIRAVLEEAIEAGGTTLRDFSGADGVPGYFQQTLHAYGRGGQPCGCCGRRLKEIRLAQRSTVYCPRCQR</sequence>
<dbReference type="GO" id="GO:0008534">
    <property type="term" value="F:oxidized purine nucleobase lesion DNA N-glycosylase activity"/>
    <property type="evidence" value="ECO:0007669"/>
    <property type="project" value="UniProtKB-EC"/>
</dbReference>
<comment type="caution">
    <text evidence="18">The sequence shown here is derived from an EMBL/GenBank/DDBJ whole genome shotgun (WGS) entry which is preliminary data.</text>
</comment>
<evidence type="ECO:0000256" key="2">
    <source>
        <dbReference type="ARBA" id="ARBA00009409"/>
    </source>
</evidence>
<dbReference type="InterPro" id="IPR010979">
    <property type="entry name" value="Ribosomal_uS13-like_H2TH"/>
</dbReference>
<dbReference type="Gene3D" id="3.20.190.10">
    <property type="entry name" value="MutM-like, N-terminal"/>
    <property type="match status" value="1"/>
</dbReference>
<keyword evidence="9 15" id="KW-0238">DNA-binding</keyword>
<evidence type="ECO:0000256" key="3">
    <source>
        <dbReference type="ARBA" id="ARBA00011245"/>
    </source>
</evidence>
<comment type="catalytic activity">
    <reaction evidence="1 15">
        <text>Hydrolysis of DNA containing ring-opened 7-methylguanine residues, releasing 2,6-diamino-4-hydroxy-5-(N-methyl)formamidopyrimidine.</text>
        <dbReference type="EC" id="3.2.2.23"/>
    </reaction>
</comment>
<feature type="active site" description="Proton donor; for delta-elimination activity" evidence="15">
    <location>
        <position position="262"/>
    </location>
</feature>
<dbReference type="InterPro" id="IPR020629">
    <property type="entry name" value="FPG_Glyclase"/>
</dbReference>
<keyword evidence="8 15" id="KW-0862">Zinc</keyword>
<dbReference type="InterPro" id="IPR015886">
    <property type="entry name" value="H2TH_FPG"/>
</dbReference>
<dbReference type="InterPro" id="IPR010663">
    <property type="entry name" value="Znf_FPG/IleRS"/>
</dbReference>
<comment type="catalytic activity">
    <reaction evidence="14 15">
        <text>2'-deoxyribonucleotide-(2'-deoxyribose 5'-phosphate)-2'-deoxyribonucleotide-DNA = a 3'-end 2'-deoxyribonucleotide-(2,3-dehydro-2,3-deoxyribose 5'-phosphate)-DNA + a 5'-end 5'-phospho-2'-deoxyribonucleoside-DNA + H(+)</text>
        <dbReference type="Rhea" id="RHEA:66592"/>
        <dbReference type="Rhea" id="RHEA-COMP:13180"/>
        <dbReference type="Rhea" id="RHEA-COMP:16897"/>
        <dbReference type="Rhea" id="RHEA-COMP:17067"/>
        <dbReference type="ChEBI" id="CHEBI:15378"/>
        <dbReference type="ChEBI" id="CHEBI:136412"/>
        <dbReference type="ChEBI" id="CHEBI:157695"/>
        <dbReference type="ChEBI" id="CHEBI:167181"/>
        <dbReference type="EC" id="4.2.99.18"/>
    </reaction>
</comment>
<name>A0ABV3SA27_9GAMM</name>
<dbReference type="SMART" id="SM00898">
    <property type="entry name" value="Fapy_DNA_glyco"/>
    <property type="match status" value="1"/>
</dbReference>
<evidence type="ECO:0000256" key="12">
    <source>
        <dbReference type="ARBA" id="ARBA00023268"/>
    </source>
</evidence>
<proteinExistence type="inferred from homology"/>
<organism evidence="18 19">
    <name type="scientific">Spiribacter onubensis</name>
    <dbReference type="NCBI Taxonomy" id="3122420"/>
    <lineage>
        <taxon>Bacteria</taxon>
        <taxon>Pseudomonadati</taxon>
        <taxon>Pseudomonadota</taxon>
        <taxon>Gammaproteobacteria</taxon>
        <taxon>Chromatiales</taxon>
        <taxon>Ectothiorhodospiraceae</taxon>
        <taxon>Spiribacter</taxon>
    </lineage>
</organism>
<dbReference type="SUPFAM" id="SSF81624">
    <property type="entry name" value="N-terminal domain of MutM-like DNA repair proteins"/>
    <property type="match status" value="1"/>
</dbReference>
<dbReference type="Gene3D" id="1.10.8.50">
    <property type="match status" value="1"/>
</dbReference>
<keyword evidence="11 15" id="KW-0456">Lyase</keyword>
<dbReference type="SUPFAM" id="SSF57716">
    <property type="entry name" value="Glucocorticoid receptor-like (DNA-binding domain)"/>
    <property type="match status" value="1"/>
</dbReference>
<dbReference type="InterPro" id="IPR015887">
    <property type="entry name" value="DNA_glyclase_Znf_dom_DNA_BS"/>
</dbReference>
<feature type="domain" description="FPG-type" evidence="16">
    <location>
        <begin position="238"/>
        <end position="272"/>
    </location>
</feature>
<keyword evidence="10 15" id="KW-0234">DNA repair</keyword>
<dbReference type="PANTHER" id="PTHR22993">
    <property type="entry name" value="FORMAMIDOPYRIMIDINE-DNA GLYCOSYLASE"/>
    <property type="match status" value="1"/>
</dbReference>
<keyword evidence="4 15" id="KW-0479">Metal-binding</keyword>
<keyword evidence="19" id="KW-1185">Reference proteome</keyword>
<dbReference type="InterPro" id="IPR000214">
    <property type="entry name" value="Znf_DNA_glyclase/AP_lyase"/>
</dbReference>
<evidence type="ECO:0000256" key="11">
    <source>
        <dbReference type="ARBA" id="ARBA00023239"/>
    </source>
</evidence>
<keyword evidence="6 15" id="KW-0863">Zinc-finger</keyword>
<evidence type="ECO:0000313" key="18">
    <source>
        <dbReference type="EMBL" id="MEX0386991.1"/>
    </source>
</evidence>
<dbReference type="Proteomes" id="UP001556653">
    <property type="component" value="Unassembled WGS sequence"/>
</dbReference>
<evidence type="ECO:0000256" key="9">
    <source>
        <dbReference type="ARBA" id="ARBA00023125"/>
    </source>
</evidence>
<dbReference type="RefSeq" id="WP_367967498.1">
    <property type="nucleotide sequence ID" value="NZ_JBAKFJ010000001.1"/>
</dbReference>
<dbReference type="PROSITE" id="PS51066">
    <property type="entry name" value="ZF_FPG_2"/>
    <property type="match status" value="1"/>
</dbReference>
<evidence type="ECO:0000256" key="10">
    <source>
        <dbReference type="ARBA" id="ARBA00023204"/>
    </source>
</evidence>
<dbReference type="NCBIfam" id="NF002211">
    <property type="entry name" value="PRK01103.1"/>
    <property type="match status" value="1"/>
</dbReference>
<dbReference type="CDD" id="cd08966">
    <property type="entry name" value="EcFpg-like_N"/>
    <property type="match status" value="1"/>
</dbReference>
<keyword evidence="13 15" id="KW-0326">Glycosidase</keyword>
<evidence type="ECO:0000256" key="14">
    <source>
        <dbReference type="ARBA" id="ARBA00044632"/>
    </source>
</evidence>
<dbReference type="SUPFAM" id="SSF46946">
    <property type="entry name" value="S13-like H2TH domain"/>
    <property type="match status" value="1"/>
</dbReference>
<evidence type="ECO:0000256" key="1">
    <source>
        <dbReference type="ARBA" id="ARBA00001668"/>
    </source>
</evidence>
<dbReference type="PROSITE" id="PS51068">
    <property type="entry name" value="FPG_CAT"/>
    <property type="match status" value="1"/>
</dbReference>
<evidence type="ECO:0000313" key="19">
    <source>
        <dbReference type="Proteomes" id="UP001556653"/>
    </source>
</evidence>
<dbReference type="InterPro" id="IPR012319">
    <property type="entry name" value="FPG_cat"/>
</dbReference>
<comment type="function">
    <text evidence="15">Involved in base excision repair of DNA damaged by oxidation or by mutagenic agents. Acts as DNA glycosylase that recognizes and removes damaged bases. Has a preference for oxidized purines, such as 7,8-dihydro-8-oxoguanine (8-oxoG). Has AP (apurinic/apyrimidinic) lyase activity and introduces nicks in the DNA strand. Cleaves the DNA backbone by beta-delta elimination to generate a single-strand break at the site of the removed base with both 3'- and 5'-phosphates.</text>
</comment>
<keyword evidence="5 15" id="KW-0227">DNA damage</keyword>
<evidence type="ECO:0000256" key="7">
    <source>
        <dbReference type="ARBA" id="ARBA00022801"/>
    </source>
</evidence>
<dbReference type="SMART" id="SM01232">
    <property type="entry name" value="H2TH"/>
    <property type="match status" value="1"/>
</dbReference>
<dbReference type="Pfam" id="PF06827">
    <property type="entry name" value="zf-FPG_IleRS"/>
    <property type="match status" value="1"/>
</dbReference>
<dbReference type="GO" id="GO:0140078">
    <property type="term" value="F:class I DNA-(apurinic or apyrimidinic site) endonuclease activity"/>
    <property type="evidence" value="ECO:0007669"/>
    <property type="project" value="UniProtKB-EC"/>
</dbReference>
<evidence type="ECO:0000256" key="15">
    <source>
        <dbReference type="HAMAP-Rule" id="MF_00103"/>
    </source>
</evidence>
<reference evidence="18 19" key="1">
    <citation type="submission" date="2024-02" db="EMBL/GenBank/DDBJ databases">
        <title>New especies of Spiribacter isolated from saline water.</title>
        <authorList>
            <person name="Leon M.J."/>
            <person name="De La Haba R."/>
            <person name="Sanchez-Porro C."/>
            <person name="Ventosa A."/>
        </authorList>
    </citation>
    <scope>NUCLEOTIDE SEQUENCE [LARGE SCALE GENOMIC DNA]</scope>
    <source>
        <strain evidence="19">ag22IC4-227</strain>
    </source>
</reference>
<evidence type="ECO:0000259" key="17">
    <source>
        <dbReference type="PROSITE" id="PS51068"/>
    </source>
</evidence>
<evidence type="ECO:0000256" key="13">
    <source>
        <dbReference type="ARBA" id="ARBA00023295"/>
    </source>
</evidence>
<feature type="domain" description="Formamidopyrimidine-DNA glycosylase catalytic" evidence="17">
    <location>
        <begin position="2"/>
        <end position="114"/>
    </location>
</feature>
<accession>A0ABV3SA27</accession>
<feature type="active site" description="Schiff-base intermediate with DNA" evidence="15">
    <location>
        <position position="2"/>
    </location>
</feature>
<comment type="subunit">
    <text evidence="3 15">Monomer.</text>
</comment>
<dbReference type="NCBIfam" id="TIGR00577">
    <property type="entry name" value="fpg"/>
    <property type="match status" value="1"/>
</dbReference>
<keyword evidence="12 15" id="KW-0511">Multifunctional enzyme</keyword>
<dbReference type="PANTHER" id="PTHR22993:SF9">
    <property type="entry name" value="FORMAMIDOPYRIMIDINE-DNA GLYCOSYLASE"/>
    <property type="match status" value="1"/>
</dbReference>
<dbReference type="HAMAP" id="MF_00103">
    <property type="entry name" value="Fapy_DNA_glycosyl"/>
    <property type="match status" value="1"/>
</dbReference>
<comment type="cofactor">
    <cofactor evidence="15">
        <name>Zn(2+)</name>
        <dbReference type="ChEBI" id="CHEBI:29105"/>
    </cofactor>
    <text evidence="15">Binds 1 zinc ion per subunit.</text>
</comment>
<dbReference type="EC" id="3.2.2.23" evidence="15"/>
<comment type="similarity">
    <text evidence="2 15">Belongs to the FPG family.</text>
</comment>
<dbReference type="PROSITE" id="PS01242">
    <property type="entry name" value="ZF_FPG_1"/>
    <property type="match status" value="1"/>
</dbReference>
<evidence type="ECO:0000259" key="16">
    <source>
        <dbReference type="PROSITE" id="PS51066"/>
    </source>
</evidence>
<gene>
    <name evidence="15 18" type="primary">mutM</name>
    <name evidence="15" type="synonym">fpg</name>
    <name evidence="18" type="ORF">V6X64_08315</name>
</gene>
<evidence type="ECO:0000256" key="4">
    <source>
        <dbReference type="ARBA" id="ARBA00022723"/>
    </source>
</evidence>
<dbReference type="InterPro" id="IPR035937">
    <property type="entry name" value="FPG_N"/>
</dbReference>
<protein>
    <recommendedName>
        <fullName evidence="15">Formamidopyrimidine-DNA glycosylase</fullName>
        <shortName evidence="15">Fapy-DNA glycosylase</shortName>
        <ecNumber evidence="15">3.2.2.23</ecNumber>
    </recommendedName>
    <alternativeName>
        <fullName evidence="15">DNA-(apurinic or apyrimidinic site) lyase MutM</fullName>
        <shortName evidence="15">AP lyase MutM</shortName>
        <ecNumber evidence="15">4.2.99.18</ecNumber>
    </alternativeName>
</protein>
<dbReference type="EMBL" id="JBAKFJ010000001">
    <property type="protein sequence ID" value="MEX0386991.1"/>
    <property type="molecule type" value="Genomic_DNA"/>
</dbReference>
<evidence type="ECO:0000256" key="6">
    <source>
        <dbReference type="ARBA" id="ARBA00022771"/>
    </source>
</evidence>
<feature type="binding site" evidence="15">
    <location>
        <position position="111"/>
    </location>
    <ligand>
        <name>DNA</name>
        <dbReference type="ChEBI" id="CHEBI:16991"/>
    </ligand>
</feature>
<feature type="binding site" evidence="15">
    <location>
        <position position="153"/>
    </location>
    <ligand>
        <name>DNA</name>
        <dbReference type="ChEBI" id="CHEBI:16991"/>
    </ligand>
</feature>
<dbReference type="Pfam" id="PF06831">
    <property type="entry name" value="H2TH"/>
    <property type="match status" value="1"/>
</dbReference>
<keyword evidence="7 15" id="KW-0378">Hydrolase</keyword>